<dbReference type="Pfam" id="PF01638">
    <property type="entry name" value="HxlR"/>
    <property type="match status" value="1"/>
</dbReference>
<keyword evidence="1" id="KW-0805">Transcription regulation</keyword>
<protein>
    <submittedName>
        <fullName evidence="5">Winged helix-turn-helix transcriptional regulator</fullName>
    </submittedName>
</protein>
<keyword evidence="2" id="KW-0238">DNA-binding</keyword>
<accession>A0ABW8HHM3</accession>
<dbReference type="Gene3D" id="1.10.10.10">
    <property type="entry name" value="Winged helix-like DNA-binding domain superfamily/Winged helix DNA-binding domain"/>
    <property type="match status" value="1"/>
</dbReference>
<dbReference type="PROSITE" id="PS51118">
    <property type="entry name" value="HTH_HXLR"/>
    <property type="match status" value="1"/>
</dbReference>
<dbReference type="PANTHER" id="PTHR33204">
    <property type="entry name" value="TRANSCRIPTIONAL REGULATOR, MARR FAMILY"/>
    <property type="match status" value="1"/>
</dbReference>
<dbReference type="PANTHER" id="PTHR33204:SF37">
    <property type="entry name" value="HTH-TYPE TRANSCRIPTIONAL REGULATOR YODB"/>
    <property type="match status" value="1"/>
</dbReference>
<name>A0ABW8HHM3_9ACTN</name>
<evidence type="ECO:0000259" key="4">
    <source>
        <dbReference type="PROSITE" id="PS51118"/>
    </source>
</evidence>
<organism evidence="5 6">
    <name type="scientific">Streptomyces ardesiacus</name>
    <dbReference type="NCBI Taxonomy" id="285564"/>
    <lineage>
        <taxon>Bacteria</taxon>
        <taxon>Bacillati</taxon>
        <taxon>Actinomycetota</taxon>
        <taxon>Actinomycetes</taxon>
        <taxon>Kitasatosporales</taxon>
        <taxon>Streptomycetaceae</taxon>
        <taxon>Streptomyces</taxon>
    </lineage>
</organism>
<keyword evidence="6" id="KW-1185">Reference proteome</keyword>
<comment type="caution">
    <text evidence="5">The sequence shown here is derived from an EMBL/GenBank/DDBJ whole genome shotgun (WGS) entry which is preliminary data.</text>
</comment>
<evidence type="ECO:0000256" key="1">
    <source>
        <dbReference type="ARBA" id="ARBA00023015"/>
    </source>
</evidence>
<dbReference type="Proteomes" id="UP001617907">
    <property type="component" value="Unassembled WGS sequence"/>
</dbReference>
<sequence>MRGGAVTTAKTGKAEQAKAEYNAFLAMCPSRQLLDRISNKWAVLILCALGGDADDRPGAPHAPKAMRYSELARLLAGVSQKMLTQTLRALERDGLLTRTVTPTVPVTVTYELTGLGLSLHRLTRELRQWAQDNMDQVLTNREQHDSA</sequence>
<dbReference type="RefSeq" id="WP_051783433.1">
    <property type="nucleotide sequence ID" value="NZ_BBOK01000004.1"/>
</dbReference>
<evidence type="ECO:0000313" key="6">
    <source>
        <dbReference type="Proteomes" id="UP001617907"/>
    </source>
</evidence>
<dbReference type="EMBL" id="JBIVPC010000017">
    <property type="protein sequence ID" value="MFJ6040098.1"/>
    <property type="molecule type" value="Genomic_DNA"/>
</dbReference>
<dbReference type="InterPro" id="IPR036390">
    <property type="entry name" value="WH_DNA-bd_sf"/>
</dbReference>
<gene>
    <name evidence="5" type="ORF">ACIQFM_28025</name>
</gene>
<evidence type="ECO:0000256" key="3">
    <source>
        <dbReference type="ARBA" id="ARBA00023163"/>
    </source>
</evidence>
<proteinExistence type="predicted"/>
<dbReference type="InterPro" id="IPR002577">
    <property type="entry name" value="HTH_HxlR"/>
</dbReference>
<dbReference type="InterPro" id="IPR036388">
    <property type="entry name" value="WH-like_DNA-bd_sf"/>
</dbReference>
<evidence type="ECO:0000256" key="2">
    <source>
        <dbReference type="ARBA" id="ARBA00023125"/>
    </source>
</evidence>
<dbReference type="SUPFAM" id="SSF46785">
    <property type="entry name" value="Winged helix' DNA-binding domain"/>
    <property type="match status" value="1"/>
</dbReference>
<reference evidence="5 6" key="1">
    <citation type="submission" date="2024-10" db="EMBL/GenBank/DDBJ databases">
        <title>The Natural Products Discovery Center: Release of the First 8490 Sequenced Strains for Exploring Actinobacteria Biosynthetic Diversity.</title>
        <authorList>
            <person name="Kalkreuter E."/>
            <person name="Kautsar S.A."/>
            <person name="Yang D."/>
            <person name="Bader C.D."/>
            <person name="Teijaro C.N."/>
            <person name="Fluegel L."/>
            <person name="Davis C.M."/>
            <person name="Simpson J.R."/>
            <person name="Lauterbach L."/>
            <person name="Steele A.D."/>
            <person name="Gui C."/>
            <person name="Meng S."/>
            <person name="Li G."/>
            <person name="Viehrig K."/>
            <person name="Ye F."/>
            <person name="Su P."/>
            <person name="Kiefer A.F."/>
            <person name="Nichols A."/>
            <person name="Cepeda A.J."/>
            <person name="Yan W."/>
            <person name="Fan B."/>
            <person name="Jiang Y."/>
            <person name="Adhikari A."/>
            <person name="Zheng C.-J."/>
            <person name="Schuster L."/>
            <person name="Cowan T.M."/>
            <person name="Smanski M.J."/>
            <person name="Chevrette M.G."/>
            <person name="De Carvalho L.P.S."/>
            <person name="Shen B."/>
        </authorList>
    </citation>
    <scope>NUCLEOTIDE SEQUENCE [LARGE SCALE GENOMIC DNA]</scope>
    <source>
        <strain evidence="5 6">NPDC093086</strain>
    </source>
</reference>
<keyword evidence="3" id="KW-0804">Transcription</keyword>
<evidence type="ECO:0000313" key="5">
    <source>
        <dbReference type="EMBL" id="MFJ6040098.1"/>
    </source>
</evidence>
<feature type="domain" description="HTH hxlR-type" evidence="4">
    <location>
        <begin position="28"/>
        <end position="138"/>
    </location>
</feature>
<dbReference type="GeneID" id="95507291"/>